<evidence type="ECO:0000313" key="1">
    <source>
        <dbReference type="EMBL" id="MBZ5489166.1"/>
    </source>
</evidence>
<comment type="caution">
    <text evidence="1">The sequence shown here is derived from an EMBL/GenBank/DDBJ whole genome shotgun (WGS) entry which is preliminary data.</text>
</comment>
<gene>
    <name evidence="1" type="ORF">HW452_16725</name>
</gene>
<name>A0ACC5VY73_9GAMM</name>
<accession>A0ACC5VY73</accession>
<keyword evidence="2" id="KW-1185">Reference proteome</keyword>
<dbReference type="Proteomes" id="UP001319846">
    <property type="component" value="Unassembled WGS sequence"/>
</dbReference>
<sequence length="340" mass="37429">MSITAAMLPALLGRPVAYQAVFTRLPGVTVQGAIFLSQALFLTNTPTAAARDGWFWKEQQGDHDSWEAETGMSAKQQVTARKQLGQIGVLEEVRKGVPAKTWYRVNTEALAQQLALALADETDEKPPESPAAAQNLPTGESENAQPENQESPEGSAQNLPNGVFLQRLQQRVTPSLSDAGEPQPNVFERAAQQTDDGEPAAEDQAAPRKTAMHLDWEPEPETYRVACMQRGLSADANVHDALIDFREHYAAHPGRTNTHADWTRRLVRWIYENAKRQHQHAQQQTTPTTTGGNAHANRRDRTPKRRLTAQEARAAAEGRAPEQPPGQTLDGEYSAHGCGW</sequence>
<dbReference type="EMBL" id="JABYQT010000017">
    <property type="protein sequence ID" value="MBZ5489166.1"/>
    <property type="molecule type" value="Genomic_DNA"/>
</dbReference>
<organism evidence="1 2">
    <name type="scientific">Vreelandella aquamarina</name>
    <dbReference type="NCBI Taxonomy" id="77097"/>
    <lineage>
        <taxon>Bacteria</taxon>
        <taxon>Pseudomonadati</taxon>
        <taxon>Pseudomonadota</taxon>
        <taxon>Gammaproteobacteria</taxon>
        <taxon>Oceanospirillales</taxon>
        <taxon>Halomonadaceae</taxon>
        <taxon>Vreelandella</taxon>
    </lineage>
</organism>
<reference evidence="1" key="1">
    <citation type="submission" date="2020-06" db="EMBL/GenBank/DDBJ databases">
        <title>Whole Genome Sequence of Halomonas aquamarina MB598.</title>
        <authorList>
            <person name="Pervaiz M."/>
            <person name="Fariq A."/>
            <person name="Yasmin A."/>
            <person name="Welch M."/>
        </authorList>
    </citation>
    <scope>NUCLEOTIDE SEQUENCE</scope>
    <source>
        <strain evidence="1">MB598</strain>
    </source>
</reference>
<protein>
    <submittedName>
        <fullName evidence="1">Uncharacterized protein</fullName>
    </submittedName>
</protein>
<evidence type="ECO:0000313" key="2">
    <source>
        <dbReference type="Proteomes" id="UP001319846"/>
    </source>
</evidence>
<proteinExistence type="predicted"/>